<protein>
    <submittedName>
        <fullName evidence="2">Uncharacterized protein</fullName>
    </submittedName>
</protein>
<evidence type="ECO:0000313" key="3">
    <source>
        <dbReference type="Proteomes" id="UP000006512"/>
    </source>
</evidence>
<keyword evidence="3" id="KW-1185">Reference proteome</keyword>
<proteinExistence type="predicted"/>
<gene>
    <name evidence="2" type="ORF">ABI_27230</name>
</gene>
<keyword evidence="1" id="KW-0472">Membrane</keyword>
<reference evidence="3" key="1">
    <citation type="submission" date="2011-03" db="EMBL/GenBank/DDBJ databases">
        <title>Draft genome sequence of Brevundimonas diminuta.</title>
        <authorList>
            <person name="Brown P.J.B."/>
            <person name="Buechlein A."/>
            <person name="Hemmerich C."/>
            <person name="Brun Y.V."/>
        </authorList>
    </citation>
    <scope>NUCLEOTIDE SEQUENCE [LARGE SCALE GENOMIC DNA]</scope>
    <source>
        <strain evidence="3">C19</strain>
    </source>
</reference>
<dbReference type="OrthoDB" id="5520726at2"/>
<evidence type="ECO:0000256" key="1">
    <source>
        <dbReference type="SAM" id="Phobius"/>
    </source>
</evidence>
<name>F4QM67_9CAUL</name>
<keyword evidence="1" id="KW-0812">Transmembrane</keyword>
<dbReference type="STRING" id="715226.ABI_27230"/>
<feature type="transmembrane region" description="Helical" evidence="1">
    <location>
        <begin position="155"/>
        <end position="175"/>
    </location>
</feature>
<feature type="transmembrane region" description="Helical" evidence="1">
    <location>
        <begin position="125"/>
        <end position="149"/>
    </location>
</feature>
<feature type="transmembrane region" description="Helical" evidence="1">
    <location>
        <begin position="96"/>
        <end position="118"/>
    </location>
</feature>
<organism evidence="2 3">
    <name type="scientific">Asticcacaulis biprosthecium C19</name>
    <dbReference type="NCBI Taxonomy" id="715226"/>
    <lineage>
        <taxon>Bacteria</taxon>
        <taxon>Pseudomonadati</taxon>
        <taxon>Pseudomonadota</taxon>
        <taxon>Alphaproteobacteria</taxon>
        <taxon>Caulobacterales</taxon>
        <taxon>Caulobacteraceae</taxon>
        <taxon>Asticcacaulis</taxon>
    </lineage>
</organism>
<dbReference type="RefSeq" id="WP_006273508.1">
    <property type="nucleotide sequence ID" value="NZ_GL883078.1"/>
</dbReference>
<keyword evidence="1" id="KW-1133">Transmembrane helix</keyword>
<evidence type="ECO:0000313" key="2">
    <source>
        <dbReference type="EMBL" id="EGF91308.1"/>
    </source>
</evidence>
<dbReference type="AlphaFoldDB" id="F4QM67"/>
<sequence>MKFALIVIDLAARVLPGHRQSWGEAMRAEVRAIESAPDALAFAGGCLWAALCERITVMKAIVFTGRLLVGLVTALYGAMFLVMMVNGLTGQSAQPVMPWVVVWVATMGLSHLAAAAGLVFWRPKLFWSAVALAVLPGLVLTVFGLATQASQFLRFAWPFLPLALLAGAALFLAWLERRPRRPIAA</sequence>
<dbReference type="EMBL" id="GL883078">
    <property type="protein sequence ID" value="EGF91308.1"/>
    <property type="molecule type" value="Genomic_DNA"/>
</dbReference>
<dbReference type="HOGENOM" id="CLU_1458465_0_0_5"/>
<feature type="transmembrane region" description="Helical" evidence="1">
    <location>
        <begin position="63"/>
        <end position="84"/>
    </location>
</feature>
<dbReference type="Proteomes" id="UP000006512">
    <property type="component" value="Unassembled WGS sequence"/>
</dbReference>
<accession>F4QM67</accession>